<feature type="transmembrane region" description="Helical" evidence="1">
    <location>
        <begin position="334"/>
        <end position="352"/>
    </location>
</feature>
<name>A0A1F7SIE3_9BACT</name>
<feature type="transmembrane region" description="Helical" evidence="1">
    <location>
        <begin position="224"/>
        <end position="242"/>
    </location>
</feature>
<feature type="transmembrane region" description="Helical" evidence="1">
    <location>
        <begin position="67"/>
        <end position="84"/>
    </location>
</feature>
<sequence length="536" mass="62832">METLYSKNKLFFILAFIVIGTRLIFSWLDMSFILGRVVDDAFYYFKTTQNIVKEHTSTFDGINKTNGYHPLWMFSILPIFYLTNGNEELSIHFVMTLQAVILGAIIFLLGKILYREFGSPYPIVTLAIFMWPRFLSQTEYGLEAGLLIFLLLLSVNYCLNHCILTSHGNFRKNLIFGIILTLIFLARLDSIFYFISIVSYLTFNIQNNVLIPETRQKIGTYLKKILTIFIPASFIPLPYLAWNYSSFGHITPISGSLKHSFPTPSFSPEYFYQFIDFSVIFFIAIGFFVLTLFKNKAIKNLAPNIEYRAVLIVLAIYVIIHFFDTLLFMKWAVFRWHFAGYTVFLLLVMPLIIRAAEEKLQHYFPGIKQPSFFLASLLIILALLAQFASVKRSVENRFQYEGYREALWIKENTSPDDIFMLEDAGIISYFSNRRIVNIDGVINNFEFQDYLKEGKFLDYIREKNIKYFVHHAFWDNPDVRSGNYDKYLFKSFSHLYDVFGGTLTLKKSDEIYRSKEYNHFGRKTMFIIWKINNTIF</sequence>
<proteinExistence type="predicted"/>
<feature type="transmembrane region" description="Helical" evidence="1">
    <location>
        <begin position="270"/>
        <end position="293"/>
    </location>
</feature>
<dbReference type="AlphaFoldDB" id="A0A1F7SIE3"/>
<evidence type="ECO:0000313" key="2">
    <source>
        <dbReference type="EMBL" id="OGL52957.1"/>
    </source>
</evidence>
<feature type="transmembrane region" description="Helical" evidence="1">
    <location>
        <begin position="147"/>
        <end position="168"/>
    </location>
</feature>
<feature type="transmembrane region" description="Helical" evidence="1">
    <location>
        <begin position="91"/>
        <end position="113"/>
    </location>
</feature>
<keyword evidence="1" id="KW-0472">Membrane</keyword>
<reference evidence="2 3" key="1">
    <citation type="journal article" date="2016" name="Nat. Commun.">
        <title>Thousands of microbial genomes shed light on interconnected biogeochemical processes in an aquifer system.</title>
        <authorList>
            <person name="Anantharaman K."/>
            <person name="Brown C.T."/>
            <person name="Hug L.A."/>
            <person name="Sharon I."/>
            <person name="Castelle C.J."/>
            <person name="Probst A.J."/>
            <person name="Thomas B.C."/>
            <person name="Singh A."/>
            <person name="Wilkins M.J."/>
            <person name="Karaoz U."/>
            <person name="Brodie E.L."/>
            <person name="Williams K.H."/>
            <person name="Hubbard S.S."/>
            <person name="Banfield J.F."/>
        </authorList>
    </citation>
    <scope>NUCLEOTIDE SEQUENCE [LARGE SCALE GENOMIC DNA]</scope>
</reference>
<feature type="transmembrane region" description="Helical" evidence="1">
    <location>
        <begin position="305"/>
        <end position="328"/>
    </location>
</feature>
<feature type="transmembrane region" description="Helical" evidence="1">
    <location>
        <begin position="12"/>
        <end position="34"/>
    </location>
</feature>
<dbReference type="STRING" id="1817883.A3G31_08550"/>
<comment type="caution">
    <text evidence="2">The sequence shown here is derived from an EMBL/GenBank/DDBJ whole genome shotgun (WGS) entry which is preliminary data.</text>
</comment>
<dbReference type="Proteomes" id="UP000178082">
    <property type="component" value="Unassembled WGS sequence"/>
</dbReference>
<evidence type="ECO:0000313" key="3">
    <source>
        <dbReference type="Proteomes" id="UP000178082"/>
    </source>
</evidence>
<protein>
    <recommendedName>
        <fullName evidence="4">Glycosyltransferase RgtA/B/C/D-like domain-containing protein</fullName>
    </recommendedName>
</protein>
<accession>A0A1F7SIE3</accession>
<evidence type="ECO:0008006" key="4">
    <source>
        <dbReference type="Google" id="ProtNLM"/>
    </source>
</evidence>
<dbReference type="EMBL" id="MGDI01000028">
    <property type="protein sequence ID" value="OGL52957.1"/>
    <property type="molecule type" value="Genomic_DNA"/>
</dbReference>
<feature type="transmembrane region" description="Helical" evidence="1">
    <location>
        <begin position="174"/>
        <end position="203"/>
    </location>
</feature>
<gene>
    <name evidence="2" type="ORF">A3G31_08550</name>
</gene>
<keyword evidence="1" id="KW-0812">Transmembrane</keyword>
<organism evidence="2 3">
    <name type="scientific">Candidatus Schekmanbacteria bacterium RIFCSPLOWO2_12_FULL_38_15</name>
    <dbReference type="NCBI Taxonomy" id="1817883"/>
    <lineage>
        <taxon>Bacteria</taxon>
        <taxon>Candidatus Schekmaniibacteriota</taxon>
    </lineage>
</organism>
<keyword evidence="1" id="KW-1133">Transmembrane helix</keyword>
<feature type="transmembrane region" description="Helical" evidence="1">
    <location>
        <begin position="372"/>
        <end position="390"/>
    </location>
</feature>
<evidence type="ECO:0000256" key="1">
    <source>
        <dbReference type="SAM" id="Phobius"/>
    </source>
</evidence>
<feature type="transmembrane region" description="Helical" evidence="1">
    <location>
        <begin position="119"/>
        <end position="135"/>
    </location>
</feature>